<organism evidence="1 2">
    <name type="scientific">Anoxynatronum buryatiense</name>
    <dbReference type="NCBI Taxonomy" id="489973"/>
    <lineage>
        <taxon>Bacteria</taxon>
        <taxon>Bacillati</taxon>
        <taxon>Bacillota</taxon>
        <taxon>Clostridia</taxon>
        <taxon>Eubacteriales</taxon>
        <taxon>Clostridiaceae</taxon>
        <taxon>Anoxynatronum</taxon>
    </lineage>
</organism>
<accession>A0AA45WSM4</accession>
<sequence>MSKPVIILEDLNFDWQPEDIQKAIHMWQSGYGVTAISQHLRSPATSGKTGADAEYETALLIMHLSRENLISLDRNNNPQGAAEGSSTC</sequence>
<proteinExistence type="predicted"/>
<evidence type="ECO:0000313" key="1">
    <source>
        <dbReference type="EMBL" id="SMP38321.1"/>
    </source>
</evidence>
<reference evidence="1" key="1">
    <citation type="submission" date="2017-05" db="EMBL/GenBank/DDBJ databases">
        <authorList>
            <person name="Varghese N."/>
            <person name="Submissions S."/>
        </authorList>
    </citation>
    <scope>NUCLEOTIDE SEQUENCE</scope>
    <source>
        <strain evidence="1">Su22</strain>
    </source>
</reference>
<evidence type="ECO:0000313" key="2">
    <source>
        <dbReference type="Proteomes" id="UP001158066"/>
    </source>
</evidence>
<dbReference type="EMBL" id="FXUF01000001">
    <property type="protein sequence ID" value="SMP38321.1"/>
    <property type="molecule type" value="Genomic_DNA"/>
</dbReference>
<gene>
    <name evidence="1" type="ORF">SAMN06296020_10183</name>
</gene>
<protein>
    <submittedName>
        <fullName evidence="1">Uncharacterized protein</fullName>
    </submittedName>
</protein>
<dbReference type="AlphaFoldDB" id="A0AA45WSM4"/>
<dbReference type="Proteomes" id="UP001158066">
    <property type="component" value="Unassembled WGS sequence"/>
</dbReference>
<name>A0AA45WSM4_9CLOT</name>
<comment type="caution">
    <text evidence="1">The sequence shown here is derived from an EMBL/GenBank/DDBJ whole genome shotgun (WGS) entry which is preliminary data.</text>
</comment>
<dbReference type="RefSeq" id="WP_283407448.1">
    <property type="nucleotide sequence ID" value="NZ_FXUF01000001.1"/>
</dbReference>
<keyword evidence="2" id="KW-1185">Reference proteome</keyword>